<gene>
    <name evidence="1" type="ORF">DHETER_LOCUS5810</name>
</gene>
<name>A0ACA9M3C8_9GLOM</name>
<evidence type="ECO:0000313" key="2">
    <source>
        <dbReference type="Proteomes" id="UP000789702"/>
    </source>
</evidence>
<proteinExistence type="predicted"/>
<feature type="non-terminal residue" evidence="1">
    <location>
        <position position="128"/>
    </location>
</feature>
<reference evidence="1" key="1">
    <citation type="submission" date="2021-06" db="EMBL/GenBank/DDBJ databases">
        <authorList>
            <person name="Kallberg Y."/>
            <person name="Tangrot J."/>
            <person name="Rosling A."/>
        </authorList>
    </citation>
    <scope>NUCLEOTIDE SEQUENCE</scope>
    <source>
        <strain evidence="1">IL203A</strain>
    </source>
</reference>
<evidence type="ECO:0000313" key="1">
    <source>
        <dbReference type="EMBL" id="CAG8564969.1"/>
    </source>
</evidence>
<comment type="caution">
    <text evidence="1">The sequence shown here is derived from an EMBL/GenBank/DDBJ whole genome shotgun (WGS) entry which is preliminary data.</text>
</comment>
<keyword evidence="2" id="KW-1185">Reference proteome</keyword>
<organism evidence="1 2">
    <name type="scientific">Dentiscutata heterogama</name>
    <dbReference type="NCBI Taxonomy" id="1316150"/>
    <lineage>
        <taxon>Eukaryota</taxon>
        <taxon>Fungi</taxon>
        <taxon>Fungi incertae sedis</taxon>
        <taxon>Mucoromycota</taxon>
        <taxon>Glomeromycotina</taxon>
        <taxon>Glomeromycetes</taxon>
        <taxon>Diversisporales</taxon>
        <taxon>Gigasporaceae</taxon>
        <taxon>Dentiscutata</taxon>
    </lineage>
</organism>
<accession>A0ACA9M3C8</accession>
<sequence length="128" mass="14214">MLTTDCSSPEVKSKYFKTDINHDVTAFQGNVSGTILVTEAFANENSILKNTFSVKQKALTLEERRLKKKRMLALSPKKTADKNSYSHLSDCLVQSQISDVLAPAITIIDSNNVENTTQYASEQVDVNK</sequence>
<dbReference type="EMBL" id="CAJVPU010006818">
    <property type="protein sequence ID" value="CAG8564969.1"/>
    <property type="molecule type" value="Genomic_DNA"/>
</dbReference>
<protein>
    <submittedName>
        <fullName evidence="1">12875_t:CDS:1</fullName>
    </submittedName>
</protein>
<dbReference type="Proteomes" id="UP000789702">
    <property type="component" value="Unassembled WGS sequence"/>
</dbReference>